<keyword evidence="2" id="KW-1185">Reference proteome</keyword>
<accession>A0AAV4M333</accession>
<sequence>MPRFIPIKKGKRIPKIAFGFEVLSLLEPIPETRFTEMAEEILLMGFLSILCSEHEKAFDSYAPSSCLAEQKVLQLILHIMIFI</sequence>
<dbReference type="Proteomes" id="UP001054945">
    <property type="component" value="Unassembled WGS sequence"/>
</dbReference>
<protein>
    <submittedName>
        <fullName evidence="1">Uncharacterized protein</fullName>
    </submittedName>
</protein>
<reference evidence="1 2" key="1">
    <citation type="submission" date="2021-06" db="EMBL/GenBank/DDBJ databases">
        <title>Caerostris extrusa draft genome.</title>
        <authorList>
            <person name="Kono N."/>
            <person name="Arakawa K."/>
        </authorList>
    </citation>
    <scope>NUCLEOTIDE SEQUENCE [LARGE SCALE GENOMIC DNA]</scope>
</reference>
<gene>
    <name evidence="1" type="ORF">CEXT_294411</name>
</gene>
<organism evidence="1 2">
    <name type="scientific">Caerostris extrusa</name>
    <name type="common">Bark spider</name>
    <name type="synonym">Caerostris bankana</name>
    <dbReference type="NCBI Taxonomy" id="172846"/>
    <lineage>
        <taxon>Eukaryota</taxon>
        <taxon>Metazoa</taxon>
        <taxon>Ecdysozoa</taxon>
        <taxon>Arthropoda</taxon>
        <taxon>Chelicerata</taxon>
        <taxon>Arachnida</taxon>
        <taxon>Araneae</taxon>
        <taxon>Araneomorphae</taxon>
        <taxon>Entelegynae</taxon>
        <taxon>Araneoidea</taxon>
        <taxon>Araneidae</taxon>
        <taxon>Caerostris</taxon>
    </lineage>
</organism>
<evidence type="ECO:0000313" key="1">
    <source>
        <dbReference type="EMBL" id="GIX66856.1"/>
    </source>
</evidence>
<proteinExistence type="predicted"/>
<name>A0AAV4M333_CAEEX</name>
<comment type="caution">
    <text evidence="1">The sequence shown here is derived from an EMBL/GenBank/DDBJ whole genome shotgun (WGS) entry which is preliminary data.</text>
</comment>
<evidence type="ECO:0000313" key="2">
    <source>
        <dbReference type="Proteomes" id="UP001054945"/>
    </source>
</evidence>
<dbReference type="AlphaFoldDB" id="A0AAV4M333"/>
<dbReference type="EMBL" id="BPLR01019345">
    <property type="protein sequence ID" value="GIX66856.1"/>
    <property type="molecule type" value="Genomic_DNA"/>
</dbReference>